<dbReference type="AlphaFoldDB" id="A0A061DAQ3"/>
<name>A0A061DAQ3_BABBI</name>
<protein>
    <submittedName>
        <fullName evidence="1">Uncharacterized protein</fullName>
    </submittedName>
</protein>
<sequence>MLASNIDGVGGTLERLLKVNVQVRETNDYVESDSKGFEVPSVGGDAKLALTNTAHYFTRLEYKKLIWRCLSKFNGFKGGFNEMRSHMLPCKYQSVGDGKVA</sequence>
<organism evidence="1 2">
    <name type="scientific">Babesia bigemina</name>
    <dbReference type="NCBI Taxonomy" id="5866"/>
    <lineage>
        <taxon>Eukaryota</taxon>
        <taxon>Sar</taxon>
        <taxon>Alveolata</taxon>
        <taxon>Apicomplexa</taxon>
        <taxon>Aconoidasida</taxon>
        <taxon>Piroplasmida</taxon>
        <taxon>Babesiidae</taxon>
        <taxon>Babesia</taxon>
    </lineage>
</organism>
<dbReference type="VEuPathDB" id="PiroplasmaDB:BBBOND_0309700"/>
<accession>A0A061DAQ3</accession>
<dbReference type="RefSeq" id="XP_012769253.1">
    <property type="nucleotide sequence ID" value="XM_012913799.1"/>
</dbReference>
<proteinExistence type="predicted"/>
<reference evidence="2" key="1">
    <citation type="journal article" date="2014" name="Nucleic Acids Res.">
        <title>The evolutionary dynamics of variant antigen genes in Babesia reveal a history of genomic innovation underlying host-parasite interaction.</title>
        <authorList>
            <person name="Jackson A.P."/>
            <person name="Otto T.D."/>
            <person name="Darby A."/>
            <person name="Ramaprasad A."/>
            <person name="Xia D."/>
            <person name="Echaide I.E."/>
            <person name="Farber M."/>
            <person name="Gahlot S."/>
            <person name="Gamble J."/>
            <person name="Gupta D."/>
            <person name="Gupta Y."/>
            <person name="Jackson L."/>
            <person name="Malandrin L."/>
            <person name="Malas T.B."/>
            <person name="Moussa E."/>
            <person name="Nair M."/>
            <person name="Reid A.J."/>
            <person name="Sanders M."/>
            <person name="Sharma J."/>
            <person name="Tracey A."/>
            <person name="Quail M.A."/>
            <person name="Weir W."/>
            <person name="Wastling J.M."/>
            <person name="Hall N."/>
            <person name="Willadsen P."/>
            <person name="Lingelbach K."/>
            <person name="Shiels B."/>
            <person name="Tait A."/>
            <person name="Berriman M."/>
            <person name="Allred D.R."/>
            <person name="Pain A."/>
        </authorList>
    </citation>
    <scope>NUCLEOTIDE SEQUENCE [LARGE SCALE GENOMIC DNA]</scope>
    <source>
        <strain evidence="2">Bond</strain>
    </source>
</reference>
<dbReference type="GeneID" id="24565608"/>
<dbReference type="Proteomes" id="UP000033188">
    <property type="component" value="Chromosome 3"/>
</dbReference>
<dbReference type="EMBL" id="LK391709">
    <property type="protein sequence ID" value="CDR97067.1"/>
    <property type="molecule type" value="Genomic_DNA"/>
</dbReference>
<keyword evidence="2" id="KW-1185">Reference proteome</keyword>
<evidence type="ECO:0000313" key="2">
    <source>
        <dbReference type="Proteomes" id="UP000033188"/>
    </source>
</evidence>
<gene>
    <name evidence="1" type="ORF">BBBOND_0309700</name>
</gene>
<dbReference type="KEGG" id="bbig:BBBOND_0309700"/>
<evidence type="ECO:0000313" key="1">
    <source>
        <dbReference type="EMBL" id="CDR97067.1"/>
    </source>
</evidence>